<evidence type="ECO:0000256" key="1">
    <source>
        <dbReference type="SAM" id="MobiDB-lite"/>
    </source>
</evidence>
<feature type="region of interest" description="Disordered" evidence="1">
    <location>
        <begin position="179"/>
        <end position="219"/>
    </location>
</feature>
<evidence type="ECO:0000313" key="3">
    <source>
        <dbReference type="Proteomes" id="UP000184267"/>
    </source>
</evidence>
<proteinExistence type="predicted"/>
<sequence>MATLYMRVGPDAQDLASMVNPTIPWVLIVVDGPKAKCTLMLPTCERECLEPEHFEDWIGLIQGPTLTACDATEDQRNLLLHIALAYYGLVGHSPEIDTSYYYPFIARLTVAALALAPDEDAETELESIVEELRGSLPMTLFEGPHVPPITEEEDERSFNWILPDTHSYEARPLFVPNLIPTPTTAAPRDDQAAVDSDDDLPPLVDHDDQGASGAEWWGA</sequence>
<protein>
    <submittedName>
        <fullName evidence="2">Uncharacterized protein</fullName>
    </submittedName>
</protein>
<gene>
    <name evidence="2" type="ORF">TRAPUB_12244</name>
</gene>
<organism evidence="2 3">
    <name type="scientific">Trametes pubescens</name>
    <name type="common">White-rot fungus</name>
    <dbReference type="NCBI Taxonomy" id="154538"/>
    <lineage>
        <taxon>Eukaryota</taxon>
        <taxon>Fungi</taxon>
        <taxon>Dikarya</taxon>
        <taxon>Basidiomycota</taxon>
        <taxon>Agaricomycotina</taxon>
        <taxon>Agaricomycetes</taxon>
        <taxon>Polyporales</taxon>
        <taxon>Polyporaceae</taxon>
        <taxon>Trametes</taxon>
    </lineage>
</organism>
<accession>A0A1M2VUF4</accession>
<evidence type="ECO:0000313" key="2">
    <source>
        <dbReference type="EMBL" id="OJT11244.1"/>
    </source>
</evidence>
<dbReference type="EMBL" id="MNAD01000668">
    <property type="protein sequence ID" value="OJT11244.1"/>
    <property type="molecule type" value="Genomic_DNA"/>
</dbReference>
<dbReference type="STRING" id="154538.A0A1M2VUF4"/>
<comment type="caution">
    <text evidence="2">The sequence shown here is derived from an EMBL/GenBank/DDBJ whole genome shotgun (WGS) entry which is preliminary data.</text>
</comment>
<keyword evidence="3" id="KW-1185">Reference proteome</keyword>
<dbReference type="OrthoDB" id="2756251at2759"/>
<dbReference type="AlphaFoldDB" id="A0A1M2VUF4"/>
<reference evidence="2 3" key="1">
    <citation type="submission" date="2016-10" db="EMBL/GenBank/DDBJ databases">
        <title>Genome sequence of the basidiomycete white-rot fungus Trametes pubescens.</title>
        <authorList>
            <person name="Makela M.R."/>
            <person name="Granchi Z."/>
            <person name="Peng M."/>
            <person name="De Vries R.P."/>
            <person name="Grigoriev I."/>
            <person name="Riley R."/>
            <person name="Hilden K."/>
        </authorList>
    </citation>
    <scope>NUCLEOTIDE SEQUENCE [LARGE SCALE GENOMIC DNA]</scope>
    <source>
        <strain evidence="2 3">FBCC735</strain>
    </source>
</reference>
<dbReference type="Proteomes" id="UP000184267">
    <property type="component" value="Unassembled WGS sequence"/>
</dbReference>
<name>A0A1M2VUF4_TRAPU</name>